<evidence type="ECO:0000313" key="2">
    <source>
        <dbReference type="EMBL" id="MPC96304.1"/>
    </source>
</evidence>
<keyword evidence="3" id="KW-1185">Reference proteome</keyword>
<feature type="compositionally biased region" description="Basic and acidic residues" evidence="1">
    <location>
        <begin position="15"/>
        <end position="31"/>
    </location>
</feature>
<dbReference type="Proteomes" id="UP000324222">
    <property type="component" value="Unassembled WGS sequence"/>
</dbReference>
<organism evidence="2 3">
    <name type="scientific">Portunus trituberculatus</name>
    <name type="common">Swimming crab</name>
    <name type="synonym">Neptunus trituberculatus</name>
    <dbReference type="NCBI Taxonomy" id="210409"/>
    <lineage>
        <taxon>Eukaryota</taxon>
        <taxon>Metazoa</taxon>
        <taxon>Ecdysozoa</taxon>
        <taxon>Arthropoda</taxon>
        <taxon>Crustacea</taxon>
        <taxon>Multicrustacea</taxon>
        <taxon>Malacostraca</taxon>
        <taxon>Eumalacostraca</taxon>
        <taxon>Eucarida</taxon>
        <taxon>Decapoda</taxon>
        <taxon>Pleocyemata</taxon>
        <taxon>Brachyura</taxon>
        <taxon>Eubrachyura</taxon>
        <taxon>Portunoidea</taxon>
        <taxon>Portunidae</taxon>
        <taxon>Portuninae</taxon>
        <taxon>Portunus</taxon>
    </lineage>
</organism>
<dbReference type="AlphaFoldDB" id="A0A5B7JVC4"/>
<protein>
    <submittedName>
        <fullName evidence="2">Uncharacterized protein</fullName>
    </submittedName>
</protein>
<dbReference type="EMBL" id="VSRR010105421">
    <property type="protein sequence ID" value="MPC96304.1"/>
    <property type="molecule type" value="Genomic_DNA"/>
</dbReference>
<accession>A0A5B7JVC4</accession>
<name>A0A5B7JVC4_PORTR</name>
<proteinExistence type="predicted"/>
<comment type="caution">
    <text evidence="2">The sequence shown here is derived from an EMBL/GenBank/DDBJ whole genome shotgun (WGS) entry which is preliminary data.</text>
</comment>
<evidence type="ECO:0000256" key="1">
    <source>
        <dbReference type="SAM" id="MobiDB-lite"/>
    </source>
</evidence>
<reference evidence="2 3" key="1">
    <citation type="submission" date="2019-05" db="EMBL/GenBank/DDBJ databases">
        <title>Another draft genome of Portunus trituberculatus and its Hox gene families provides insights of decapod evolution.</title>
        <authorList>
            <person name="Jeong J.-H."/>
            <person name="Song I."/>
            <person name="Kim S."/>
            <person name="Choi T."/>
            <person name="Kim D."/>
            <person name="Ryu S."/>
            <person name="Kim W."/>
        </authorList>
    </citation>
    <scope>NUCLEOTIDE SEQUENCE [LARGE SCALE GENOMIC DNA]</scope>
    <source>
        <tissue evidence="2">Muscle</tissue>
    </source>
</reference>
<feature type="region of interest" description="Disordered" evidence="1">
    <location>
        <begin position="1"/>
        <end position="40"/>
    </location>
</feature>
<sequence length="86" mass="9218">MKGDSEGGRNGGRQRGKERWRGGASKGRDVGGRGQSGGKVMNLSANHAKCGYRPSYYYITTTTTTTTTTTITPLFDQALSMRGKLA</sequence>
<gene>
    <name evidence="2" type="ORF">E2C01_091555</name>
</gene>
<evidence type="ECO:0000313" key="3">
    <source>
        <dbReference type="Proteomes" id="UP000324222"/>
    </source>
</evidence>